<dbReference type="Pfam" id="PF26109">
    <property type="entry name" value="WHD_BrxR"/>
    <property type="match status" value="1"/>
</dbReference>
<accession>A0A099KDC1</accession>
<evidence type="ECO:0000313" key="3">
    <source>
        <dbReference type="Proteomes" id="UP000029843"/>
    </source>
</evidence>
<dbReference type="Proteomes" id="UP000029843">
    <property type="component" value="Unassembled WGS sequence"/>
</dbReference>
<dbReference type="RefSeq" id="WP_052056877.1">
    <property type="nucleotide sequence ID" value="NZ_JQED01000047.1"/>
</dbReference>
<feature type="domain" description="DNA-binding transcriptional repressor CapW winged helix-turn-helix" evidence="1">
    <location>
        <begin position="87"/>
        <end position="139"/>
    </location>
</feature>
<gene>
    <name evidence="2" type="ORF">ND2E_4207</name>
</gene>
<dbReference type="AlphaFoldDB" id="A0A099KDC1"/>
<dbReference type="PATRIC" id="fig|28229.4.peg.3555"/>
<evidence type="ECO:0000313" key="2">
    <source>
        <dbReference type="EMBL" id="KGJ88371.1"/>
    </source>
</evidence>
<reference evidence="2 3" key="1">
    <citation type="submission" date="2014-08" db="EMBL/GenBank/DDBJ databases">
        <title>Genomic and Phenotypic Diversity of Colwellia psychrerythraea strains from Disparate Marine Basins.</title>
        <authorList>
            <person name="Techtmann S.M."/>
            <person name="Stelling S.C."/>
            <person name="Utturkar S.M."/>
            <person name="Alshibli N."/>
            <person name="Harris A."/>
            <person name="Brown S.D."/>
            <person name="Hazen T.C."/>
        </authorList>
    </citation>
    <scope>NUCLEOTIDE SEQUENCE [LARGE SCALE GENOMIC DNA]</scope>
    <source>
        <strain evidence="2 3">ND2E</strain>
    </source>
</reference>
<name>A0A099KDC1_COLPS</name>
<dbReference type="EMBL" id="JQED01000047">
    <property type="protein sequence ID" value="KGJ88371.1"/>
    <property type="molecule type" value="Genomic_DNA"/>
</dbReference>
<comment type="caution">
    <text evidence="2">The sequence shown here is derived from an EMBL/GenBank/DDBJ whole genome shotgun (WGS) entry which is preliminary data.</text>
</comment>
<organism evidence="2 3">
    <name type="scientific">Colwellia psychrerythraea</name>
    <name type="common">Vibrio psychroerythus</name>
    <dbReference type="NCBI Taxonomy" id="28229"/>
    <lineage>
        <taxon>Bacteria</taxon>
        <taxon>Pseudomonadati</taxon>
        <taxon>Pseudomonadota</taxon>
        <taxon>Gammaproteobacteria</taxon>
        <taxon>Alteromonadales</taxon>
        <taxon>Colwelliaceae</taxon>
        <taxon>Colwellia</taxon>
    </lineage>
</organism>
<dbReference type="InterPro" id="IPR059019">
    <property type="entry name" value="WHD_CapW"/>
</dbReference>
<proteinExistence type="predicted"/>
<sequence>MCLISTGEAAEAMLKSGGYFTAATLGVKLEITAKEASGLLYNIRVGKKYETLETELPNRTVKVLSILGRKVNKSDLWRLVLGLGAASALGRQKSSKLFTCYRETSPNNMVHDLNKRKYVIGSGFKSVYLGDKCPKEYLKSTTIVFN</sequence>
<protein>
    <recommendedName>
        <fullName evidence="1">DNA-binding transcriptional repressor CapW winged helix-turn-helix domain-containing protein</fullName>
    </recommendedName>
</protein>
<evidence type="ECO:0000259" key="1">
    <source>
        <dbReference type="Pfam" id="PF26109"/>
    </source>
</evidence>